<feature type="coiled-coil region" evidence="1">
    <location>
        <begin position="1712"/>
        <end position="1739"/>
    </location>
</feature>
<evidence type="ECO:0000313" key="4">
    <source>
        <dbReference type="Proteomes" id="UP000809910"/>
    </source>
</evidence>
<organism evidence="3 4">
    <name type="scientific">Legionella bononiensis</name>
    <dbReference type="NCBI Taxonomy" id="2793102"/>
    <lineage>
        <taxon>Bacteria</taxon>
        <taxon>Pseudomonadati</taxon>
        <taxon>Pseudomonadota</taxon>
        <taxon>Gammaproteobacteria</taxon>
        <taxon>Legionellales</taxon>
        <taxon>Legionellaceae</taxon>
        <taxon>Legionella</taxon>
    </lineage>
</organism>
<reference evidence="3 4" key="1">
    <citation type="submission" date="2020-12" db="EMBL/GenBank/DDBJ databases">
        <title>WGS of Legionella: environmental sample.</title>
        <authorList>
            <person name="Cristino S."/>
            <person name="Girolamini L."/>
            <person name="Salaris S."/>
            <person name="Pascale M.R."/>
            <person name="Mazzotta M."/>
            <person name="Orsini M."/>
            <person name="Grottola A."/>
        </authorList>
    </citation>
    <scope>NUCLEOTIDE SEQUENCE [LARGE SCALE GENOMIC DNA]</scope>
    <source>
        <strain evidence="3 4">30cs62</strain>
    </source>
</reference>
<name>A0ABS1W750_9GAMM</name>
<gene>
    <name evidence="3" type="ORF">I5282_01195</name>
</gene>
<dbReference type="Pfam" id="PF12340">
    <property type="entry name" value="DUF3638"/>
    <property type="match status" value="1"/>
</dbReference>
<sequence>MLIDASLFGHIENDSSLTGTYHLQGHPFARTVEYLSQYLDHLIHTKQPFPPEYSTLIDQMKYISSIEQKTSNMTQAALFDRDINQLADSIVEHIINMPKKGKTLLPGGWHNSDGGHSMVYEFTPDDTGFIFSAINAGAGIQYHAKKSATEKELYNPRKSWHIPTPTSAKEREELVHFIAKILKARLPLPAHSRKKPLNEKVLYEEILPSISYVNGVEIDASQGLSEHAYTGGQLSGTCSQRSPHQMLKINTQSLKAYQGFMFQFKQYALVDYVESCINKQVPYTPGVLDQIRLAIDNNLKILNSPDLFNEIEIEAEHDKIVALEQRLSATPFDAPVVKSLPHAEVFSLTIHSQANAAPQIQLDQQAHDALIPTMIELKDGTNLLDNLTRALSNINAINDPATQYNYLERLILEMPLGPKLPNNPDFYRELLSMNDFERFKDQLQQIQGLLLKLKTNWFNKEQNPAINLMLLSIISLQIDAYTVIPLNSNLPSFLPLSHCLMQSLIGNQDRNPFYATNNPVLDQRFKEMQERYKNATRQYTDDYHRYLKLLLESEPQLNNELMALYDQEFGQNTTELHDEIRRLGLKSLFLIARHYDNTKRLDAKFNPIITKVVNHMEHESTLRKAVNPFFKQEYLDRVWFRLSIDYNTFRVSSPLFPGFISSEKLVTGLTQSKYNLKDSPAKDALEADVSEFTAYSKRITSKTANSIQLNPEKPADDKESARQITQADIVARDYLHLRSDPELQIPLTLDYFTRHIDSLSDESNQRYVEANIFQPGLLLNASKKPQFIPQFDTYLKTGMRFFTQNGQHTRDSLQFLRLDFLVSRYLALDKNPTGMKRLQDIQHDLEKQLSLPNEPEVIYVLQHYLFLSLVARMDQGEQSDEIFTLAYKAYIYLNSHTNPLILEDKAHRLSVDCAIAQFKAIIRQQPRVALGQTITSALQEVEHVTENDLIIRGQFPVFYVENQLTRKSYEFNALQGKLFERGLARSGVPLVIQNHPLIKELGLEHVKECLMNSNQSYMILSEKGQEVHLYHNANQLTVRKKWTIQSIQGDYELQALTENHQALHANKNILPIRADLPKTLTDGTMNYWRDVNSLNHGILVQNNIPIYSVYNGKLRALDSKGNETKAQLSSDNPPLLKQFESSLFLLSHESQSGSYVSLPRYNLNFELKNSQIINKETGELVVDSPSPIHPGVAGLVLTSKDQQRYIVPVARFYATEEGAQKSEFYPVEHDIHGLIPEIRLQFHWKSNPPLQKPMWQYQNSGHYISFRIKDGEPIADNVADALYLVYVYMATNQTEKAWKTLEECNTRLGGLTGSPEELQFIHWICNEMPHILPSDKSEYEQNKPKRRTPPYVACQLKAMSLLCDYLTQNGPIKLKDTKLPEGTANALYESLRQDELTTFQNNLPQRIYHSFSRLQTMRRHLEHSYILSPLERKRLLSYYHQSQPKDHAPQGALGYEWMSLSLEELLKERDGILARQTADKSLSRADEDRLNFINENLARLKPVVAKSTVLELVPIDLELPASSSIKQNLLTQSTIALMEQWFHKLPGDDVSPHQQQVAVSALSSVMTDDDFIKHFPAFLQLACTIASKERKELYDFCSQTLIATRHTQLEHQESNIPLLCNILYRLLTTESHNTFKYKTYKFNELVLHLNRLKVPPLSVYQAKDVYQHILAKPEELLAHHERPDHPPLKVTRTALPSLIAQMGIEPLLFQQSAGSKEAINRVLAQYKELEEKANEAISLLSKGLKNDLEHTFAIEEQAGKILFALEHEKRLAARTLIQSPELTQKLLTAAKTAEPLLVQQIKQSWSEALALANQGPEDPKKRRIWSIEKKSRARAALTQSDLLSLYSRADFAYSVEKTGLSLENVQRLHDLIHQSLVHGIQLQSLEKVKTNLSKSLTTGNANIMAQALDILARTEIPGLDDPSIVILQHEDKILLRKRQVSALESLLKEPKEGRRFNETIEKIIMGGGKSKVILPILAEKKAQGDNLVVIEVPQALLATNHVDLNRTSQRLFGKRAYRFEFNRDSDCSPERFEQMYQLLIEVMTTRGYLVTTGESIQSLELKYVELLLSNAEHDETWKKQVYWCDKITNLFRNHADCLIDEVHQGLSIKKKLNYTLGESKPISPSLIKNAIALFSFIDQNIIREAPSYDDSHDWTPFKTELAVKLITDPSSPLSTFVAQAKTKYGAHVQAELIAYLTNSSPSMPEAVSTASKDDQATLAFFKQEINVRLQQTLTQKLGKNYGESHRKDLSPLEKTLAIPYAGVDTPNERNRYKEELEAINKTIQMMLLKGVSKEQLVERIEEWIALARQELLQLQIPADSDKIPSIDDTPTAQGFALLTSGLGIRLSQVDSKNDAQMTELHQRLQSNTSLIFDFLREYSLKQIKQDSAILSSDNFNHTDQYRSVQGVSGTPSLNGAAYHQRLDYDKSSSLGSDGYIFEVMRSKTSVSSCDYDHCAQFINDIISRSKARDRTRCIIDIKGTFTGVSNLEVAKEIARYIRTNPAQFSTPLKQVLYFNEDQVLCALNVNAPDKTIILGTTDNDELNRLLDSTPEERFTLYDQIHTTGIDIKQFAQAHALVLVDDKTTKQELLQGSMRERELDLDQTNELITPERMKELSLEQLDAKFKHNDTMAVVMDAPAAAEGQMRNHIRRKFLTLIQDIPSEQADKKAALMQHFRPLFEETQSLDLFALYGGINKKQAIGVILKQFKKQMKNLWESRLKSADMPPFAEDIKQMSRELQSIINKAIPFCLPEYDAIDNSFSTEVEVQKEVEKEVQIELLTLNEFYNAQLKEKPAQNWNYIYDLDSFFHNKEALEKVALSLNAVCARGNKHPDLFSDNLMASTNYAYNYRGQTECANAFIKPVFLIWYHQNYQGELTAMIVTPQEAQELTRKAFNDKKKSSWISTTMDTVVAGNRPDGMLQTERYQIIREQIRFFNGEFSGLLNQDSPLLWLKAHPEEKINFFENTLMPYRPGCEASLHQLKEALTQAKAEGYTYIADHPYEDLTQFNWIDILPNIIPAQEKEYRKLAEVFVYINQNWDKKLIRLEDLQIQFNLPMNSLIYVDKHLKHLMSLRSLLQRFEQYHSPIPFLSFINLLKAEEKEPIEQCLGMTLEQFYQLRHFEPPKSVELPIGKQLVEMTHMSIHLINILNTTPAFKGKMLFNQYFEECIQSAMNLDDLRPIIHSEFPTNQLIFNIINNRKYDESIILEILEARKDVTSFQAILIVKRCSTESVIDQILKQIKLDDDALIALLNIQSLTESQLHSILDRAQNEYTVSLVEGHPSCSEQLLDPILNHPLFNKSHMMLLIDNKQFTKEQLLLILKHPYAADEKVIQEVLKNQKQLDDELYNHILTNHLKTPKTLEYVYSSQSASLTIQKQVLQHHLLTPSGAEDIVQHNTLPEDQLLLLLKHPTAINETVILRILILKELSEPVLLTLIAKHCDNERIAIAIYSHPSANSTIREQLLSNKNLTASFFMMLFYNKSIPDNELIVILKHQSGHNFSVQSQALQRSQLKKEHFKELLIHCYNDRILEYVYNHPSADSEIFEQVLRHKLLSPETILNLLNDKSFTKNEILLILKHPDACNEDVMNSLLAKSQLDEEHLVAILSRCKSQQTIERVYTHRSANSQVRKGLLQHPLLTVPVLLDIIDNGQMTDDELMLIIKHPIINKNPVLYKELNRLSLTEQHFAELLKGTMTQPLMDFIYNHPSATESVQHSLLQHPALPARALLRNNIPDPQLLLLLNQRTTVTSEILQEIARMPAIGNEVLLKMIQHPLVNDRILGLIISHRSFDAEAALLILRNQLPLNLLLELATKVCDIKKHDAQWEQCFDEIVKQAKIHNASLNISAIIADNFSNISPSLALRLLHNLGKKALDHVSLEPIIRKADKQELDALINLDKNFFQNELMVLATMRLDTAQIDTFLAHPRMNSTVAEFLFNKPEYSGTIKAWNWLTQDQLLKTLNNTNDYDSLALALKHGALLSENTKNQWLEHKRDEHKESIKLNLMSNNIQGKFLCILEELRLKSLSHAIKATHNPKYEQPARVAFDLYHKLKGEVNTLLINPKDNAALFKKNCTDALEKAKPVLEKHRGYKQIVLDIINVLFAITALFRGGNWRLFEARTASMNTANKVLGSMDKLIEESAKNLIPPVQ</sequence>
<dbReference type="InterPro" id="IPR022099">
    <property type="entry name" value="DUF3638"/>
</dbReference>
<feature type="domain" description="DUF3638" evidence="2">
    <location>
        <begin position="1919"/>
        <end position="2123"/>
    </location>
</feature>
<evidence type="ECO:0000313" key="3">
    <source>
        <dbReference type="EMBL" id="MBL7525184.1"/>
    </source>
</evidence>
<comment type="caution">
    <text evidence="3">The sequence shown here is derived from an EMBL/GenBank/DDBJ whole genome shotgun (WGS) entry which is preliminary data.</text>
</comment>
<proteinExistence type="predicted"/>
<evidence type="ECO:0000259" key="2">
    <source>
        <dbReference type="Pfam" id="PF12340"/>
    </source>
</evidence>
<keyword evidence="1" id="KW-0175">Coiled coil</keyword>
<dbReference type="RefSeq" id="WP_203112473.1">
    <property type="nucleotide sequence ID" value="NZ_JADOBG010000022.1"/>
</dbReference>
<protein>
    <submittedName>
        <fullName evidence="3">DUF3638 domain-containing protein</fullName>
    </submittedName>
</protein>
<dbReference type="EMBL" id="JADWVN010000004">
    <property type="protein sequence ID" value="MBL7525184.1"/>
    <property type="molecule type" value="Genomic_DNA"/>
</dbReference>
<dbReference type="Proteomes" id="UP000809910">
    <property type="component" value="Unassembled WGS sequence"/>
</dbReference>
<evidence type="ECO:0000256" key="1">
    <source>
        <dbReference type="SAM" id="Coils"/>
    </source>
</evidence>
<accession>A0ABS1W750</accession>
<keyword evidence="4" id="KW-1185">Reference proteome</keyword>